<keyword evidence="3" id="KW-1185">Reference proteome</keyword>
<protein>
    <submittedName>
        <fullName evidence="2">Alpha/beta hydrolase</fullName>
    </submittedName>
</protein>
<reference evidence="2 3" key="1">
    <citation type="submission" date="2023-11" db="EMBL/GenBank/DDBJ databases">
        <title>A Novel Polar Bacteriovorax (B. antarcticus) Isolated from the Biocrust in Antarctica.</title>
        <authorList>
            <person name="Mun W."/>
            <person name="Choi S.Y."/>
            <person name="Mitchell R.J."/>
        </authorList>
    </citation>
    <scope>NUCLEOTIDE SEQUENCE [LARGE SCALE GENOMIC DNA]</scope>
    <source>
        <strain evidence="2 3">PP10</strain>
    </source>
</reference>
<dbReference type="InterPro" id="IPR050266">
    <property type="entry name" value="AB_hydrolase_sf"/>
</dbReference>
<gene>
    <name evidence="2" type="ORF">SHI21_18640</name>
</gene>
<evidence type="ECO:0000313" key="2">
    <source>
        <dbReference type="EMBL" id="MEA9358260.1"/>
    </source>
</evidence>
<evidence type="ECO:0000313" key="3">
    <source>
        <dbReference type="Proteomes" id="UP001302274"/>
    </source>
</evidence>
<keyword evidence="2" id="KW-0378">Hydrolase</keyword>
<organism evidence="2 3">
    <name type="scientific">Bacteriovorax antarcticus</name>
    <dbReference type="NCBI Taxonomy" id="3088717"/>
    <lineage>
        <taxon>Bacteria</taxon>
        <taxon>Pseudomonadati</taxon>
        <taxon>Bdellovibrionota</taxon>
        <taxon>Bacteriovoracia</taxon>
        <taxon>Bacteriovoracales</taxon>
        <taxon>Bacteriovoracaceae</taxon>
        <taxon>Bacteriovorax</taxon>
    </lineage>
</organism>
<accession>A0ABU5W383</accession>
<sequence>MKKLSINGVSLNFIEKNIEQECAIIFLHGNSHSLRTFSKQMESPLLKNYRLVFVDLPGHGESSALETYSVKILSQILSEFLKTLEINKFIFAGHSLGGHVAINFLKTEIKPYGLFLFGTPPLKNPFDARAFTPNPNAFPMGKSESNYVEISTLMDEMNYVGPEKAIAIGDFLNTDPKFRLGILEDVTSFKNEDEVELIKSFNGAVMFLLATKDSLINNTYISQECFSNLSQVHFNEIEAGHSPHVEMDVDFNRKLAEFCNKAFNEKIEIEFKNDRQHERSQNEQRN</sequence>
<dbReference type="Gene3D" id="3.40.50.1820">
    <property type="entry name" value="alpha/beta hydrolase"/>
    <property type="match status" value="1"/>
</dbReference>
<dbReference type="Pfam" id="PF12697">
    <property type="entry name" value="Abhydrolase_6"/>
    <property type="match status" value="1"/>
</dbReference>
<comment type="caution">
    <text evidence="2">The sequence shown here is derived from an EMBL/GenBank/DDBJ whole genome shotgun (WGS) entry which is preliminary data.</text>
</comment>
<dbReference type="PANTHER" id="PTHR43798">
    <property type="entry name" value="MONOACYLGLYCEROL LIPASE"/>
    <property type="match status" value="1"/>
</dbReference>
<dbReference type="PRINTS" id="PR00111">
    <property type="entry name" value="ABHYDROLASE"/>
</dbReference>
<feature type="domain" description="AB hydrolase-1" evidence="1">
    <location>
        <begin position="24"/>
        <end position="250"/>
    </location>
</feature>
<evidence type="ECO:0000259" key="1">
    <source>
        <dbReference type="Pfam" id="PF12697"/>
    </source>
</evidence>
<dbReference type="InterPro" id="IPR000073">
    <property type="entry name" value="AB_hydrolase_1"/>
</dbReference>
<dbReference type="Proteomes" id="UP001302274">
    <property type="component" value="Unassembled WGS sequence"/>
</dbReference>
<dbReference type="RefSeq" id="WP_323578585.1">
    <property type="nucleotide sequence ID" value="NZ_JAYGJQ010000003.1"/>
</dbReference>
<dbReference type="PANTHER" id="PTHR43798:SF33">
    <property type="entry name" value="HYDROLASE, PUTATIVE (AFU_ORTHOLOGUE AFUA_2G14860)-RELATED"/>
    <property type="match status" value="1"/>
</dbReference>
<dbReference type="InterPro" id="IPR029058">
    <property type="entry name" value="AB_hydrolase_fold"/>
</dbReference>
<dbReference type="EMBL" id="JAYGJQ010000003">
    <property type="protein sequence ID" value="MEA9358260.1"/>
    <property type="molecule type" value="Genomic_DNA"/>
</dbReference>
<dbReference type="GO" id="GO:0016787">
    <property type="term" value="F:hydrolase activity"/>
    <property type="evidence" value="ECO:0007669"/>
    <property type="project" value="UniProtKB-KW"/>
</dbReference>
<proteinExistence type="predicted"/>
<name>A0ABU5W383_9BACT</name>
<dbReference type="SUPFAM" id="SSF53474">
    <property type="entry name" value="alpha/beta-Hydrolases"/>
    <property type="match status" value="1"/>
</dbReference>